<name>A0A915INM9_ROMCU</name>
<evidence type="ECO:0000313" key="3">
    <source>
        <dbReference type="WBParaSite" id="nRc.2.0.1.t15803-RA"/>
    </source>
</evidence>
<dbReference type="PROSITE" id="PS50236">
    <property type="entry name" value="CHCR"/>
    <property type="match status" value="1"/>
</dbReference>
<dbReference type="WBParaSite" id="nRc.2.0.1.t15803-RA">
    <property type="protein sequence ID" value="nRc.2.0.1.t15803-RA"/>
    <property type="gene ID" value="nRc.2.0.1.g15803"/>
</dbReference>
<proteinExistence type="predicted"/>
<accession>A0A915INM9</accession>
<dbReference type="GO" id="GO:0016192">
    <property type="term" value="P:vesicle-mediated transport"/>
    <property type="evidence" value="ECO:0007669"/>
    <property type="project" value="InterPro"/>
</dbReference>
<dbReference type="GO" id="GO:0006886">
    <property type="term" value="P:intracellular protein transport"/>
    <property type="evidence" value="ECO:0007669"/>
    <property type="project" value="UniProtKB-UniRule"/>
</dbReference>
<protein>
    <submittedName>
        <fullName evidence="3">Uncharacterized protein</fullName>
    </submittedName>
</protein>
<organism evidence="2 3">
    <name type="scientific">Romanomermis culicivorax</name>
    <name type="common">Nematode worm</name>
    <dbReference type="NCBI Taxonomy" id="13658"/>
    <lineage>
        <taxon>Eukaryota</taxon>
        <taxon>Metazoa</taxon>
        <taxon>Ecdysozoa</taxon>
        <taxon>Nematoda</taxon>
        <taxon>Enoplea</taxon>
        <taxon>Dorylaimia</taxon>
        <taxon>Mermithida</taxon>
        <taxon>Mermithoidea</taxon>
        <taxon>Mermithidae</taxon>
        <taxon>Romanomermis</taxon>
    </lineage>
</organism>
<dbReference type="Pfam" id="PF23356">
    <property type="entry name" value="TPR_PEP5_VPS11"/>
    <property type="match status" value="1"/>
</dbReference>
<evidence type="ECO:0000256" key="1">
    <source>
        <dbReference type="PROSITE-ProRule" id="PRU01006"/>
    </source>
</evidence>
<evidence type="ECO:0000313" key="2">
    <source>
        <dbReference type="Proteomes" id="UP000887565"/>
    </source>
</evidence>
<dbReference type="AlphaFoldDB" id="A0A915INM9"/>
<reference evidence="3" key="1">
    <citation type="submission" date="2022-11" db="UniProtKB">
        <authorList>
            <consortium name="WormBaseParasite"/>
        </authorList>
    </citation>
    <scope>IDENTIFICATION</scope>
</reference>
<feature type="repeat" description="CHCR" evidence="1">
    <location>
        <begin position="1"/>
        <end position="68"/>
    </location>
</feature>
<dbReference type="Proteomes" id="UP000887565">
    <property type="component" value="Unplaced"/>
</dbReference>
<dbReference type="InterPro" id="IPR000547">
    <property type="entry name" value="Clathrin_H-chain/VPS_repeat"/>
</dbReference>
<dbReference type="InterPro" id="IPR057308">
    <property type="entry name" value="CHCR_PEP5_VPS11"/>
</dbReference>
<sequence length="68" mass="7744">TDESVTSPTDYIDPRTGVKVLREAGYVDQALVLAKRQKMYDLCLDILINDKQDYNESLAYLGLMEKDT</sequence>
<keyword evidence="2" id="KW-1185">Reference proteome</keyword>